<dbReference type="Pfam" id="PF06041">
    <property type="entry name" value="DUF924"/>
    <property type="match status" value="1"/>
</dbReference>
<organism evidence="1 2">
    <name type="scientific">Magnetovibrio blakemorei</name>
    <dbReference type="NCBI Taxonomy" id="28181"/>
    <lineage>
        <taxon>Bacteria</taxon>
        <taxon>Pseudomonadati</taxon>
        <taxon>Pseudomonadota</taxon>
        <taxon>Alphaproteobacteria</taxon>
        <taxon>Rhodospirillales</taxon>
        <taxon>Magnetovibrionaceae</taxon>
        <taxon>Magnetovibrio</taxon>
    </lineage>
</organism>
<dbReference type="RefSeq" id="WP_069956757.1">
    <property type="nucleotide sequence ID" value="NZ_MCGG01000008.1"/>
</dbReference>
<dbReference type="SUPFAM" id="SSF48452">
    <property type="entry name" value="TPR-like"/>
    <property type="match status" value="1"/>
</dbReference>
<keyword evidence="2" id="KW-1185">Reference proteome</keyword>
<evidence type="ECO:0000313" key="2">
    <source>
        <dbReference type="Proteomes" id="UP000095347"/>
    </source>
</evidence>
<dbReference type="InterPro" id="IPR010323">
    <property type="entry name" value="DUF924"/>
</dbReference>
<proteinExistence type="predicted"/>
<accession>A0A1E5QB81</accession>
<dbReference type="STRING" id="28181.BEN30_04225"/>
<reference evidence="2" key="1">
    <citation type="submission" date="2016-07" db="EMBL/GenBank/DDBJ databases">
        <authorList>
            <person name="Florea S."/>
            <person name="Webb J.S."/>
            <person name="Jaromczyk J."/>
            <person name="Schardl C.L."/>
        </authorList>
    </citation>
    <scope>NUCLEOTIDE SEQUENCE [LARGE SCALE GENOMIC DNA]</scope>
    <source>
        <strain evidence="2">MV-1</strain>
    </source>
</reference>
<protein>
    <recommendedName>
        <fullName evidence="3">DUF924 domain-containing protein</fullName>
    </recommendedName>
</protein>
<sequence>MAENLHSDTVDAILSFWFGTPDAADYGTDRAAWFVKDPKFDEDIKTRFEDVLMTLTSTEVQQMANSPEGAVAAVVLFDQFPRNIYRNDARAFATDAQALSLARQAVNRGFDQKVIPVMRKFLYLPFEHSENLEDQNMALALFATLGPLDLDYAQKHFDIIARFGRFPHRNEALGRTSTTEEIKFLSQPGSSF</sequence>
<dbReference type="AlphaFoldDB" id="A0A1E5QB81"/>
<dbReference type="EMBL" id="MCGG01000008">
    <property type="protein sequence ID" value="OEJ69292.1"/>
    <property type="molecule type" value="Genomic_DNA"/>
</dbReference>
<dbReference type="Proteomes" id="UP000095347">
    <property type="component" value="Unassembled WGS sequence"/>
</dbReference>
<dbReference type="InterPro" id="IPR011990">
    <property type="entry name" value="TPR-like_helical_dom_sf"/>
</dbReference>
<dbReference type="OrthoDB" id="7593450at2"/>
<comment type="caution">
    <text evidence="1">The sequence shown here is derived from an EMBL/GenBank/DDBJ whole genome shotgun (WGS) entry which is preliminary data.</text>
</comment>
<dbReference type="Gene3D" id="1.20.58.320">
    <property type="entry name" value="TPR-like"/>
    <property type="match status" value="1"/>
</dbReference>
<evidence type="ECO:0000313" key="1">
    <source>
        <dbReference type="EMBL" id="OEJ69292.1"/>
    </source>
</evidence>
<gene>
    <name evidence="1" type="ORF">BEN30_04225</name>
</gene>
<dbReference type="Gene3D" id="1.25.40.10">
    <property type="entry name" value="Tetratricopeptide repeat domain"/>
    <property type="match status" value="1"/>
</dbReference>
<evidence type="ECO:0008006" key="3">
    <source>
        <dbReference type="Google" id="ProtNLM"/>
    </source>
</evidence>
<name>A0A1E5QB81_9PROT</name>